<dbReference type="InterPro" id="IPR018120">
    <property type="entry name" value="Glyco_hydro_1_AS"/>
</dbReference>
<dbReference type="SUPFAM" id="SSF51445">
    <property type="entry name" value="(Trans)glycosidases"/>
    <property type="match status" value="1"/>
</dbReference>
<dbReference type="PANTHER" id="PTHR10353:SF36">
    <property type="entry name" value="LP05116P"/>
    <property type="match status" value="1"/>
</dbReference>
<dbReference type="InterPro" id="IPR001360">
    <property type="entry name" value="Glyco_hydro_1"/>
</dbReference>
<organism evidence="7 8">
    <name type="scientific">Eiseniibacteriota bacterium</name>
    <dbReference type="NCBI Taxonomy" id="2212470"/>
    <lineage>
        <taxon>Bacteria</taxon>
        <taxon>Candidatus Eiseniibacteriota</taxon>
    </lineage>
</organism>
<proteinExistence type="inferred from homology"/>
<dbReference type="PROSITE" id="PS00572">
    <property type="entry name" value="GLYCOSYL_HYDROL_F1_1"/>
    <property type="match status" value="1"/>
</dbReference>
<dbReference type="PANTHER" id="PTHR10353">
    <property type="entry name" value="GLYCOSYL HYDROLASE"/>
    <property type="match status" value="1"/>
</dbReference>
<comment type="similarity">
    <text evidence="1 6">Belongs to the glycosyl hydrolase 1 family.</text>
</comment>
<evidence type="ECO:0000256" key="2">
    <source>
        <dbReference type="ARBA" id="ARBA00012744"/>
    </source>
</evidence>
<dbReference type="PRINTS" id="PR00131">
    <property type="entry name" value="GLHYDRLASE1"/>
</dbReference>
<feature type="active site" description="Nucleophile" evidence="5">
    <location>
        <position position="165"/>
    </location>
</feature>
<dbReference type="EMBL" id="JAGQHS010000465">
    <property type="protein sequence ID" value="MCA9759738.1"/>
    <property type="molecule type" value="Genomic_DNA"/>
</dbReference>
<reference evidence="7" key="1">
    <citation type="submission" date="2020-04" db="EMBL/GenBank/DDBJ databases">
        <authorList>
            <person name="Zhang T."/>
        </authorList>
    </citation>
    <scope>NUCLEOTIDE SEQUENCE</scope>
    <source>
        <strain evidence="7">HKST-UBA02</strain>
    </source>
</reference>
<dbReference type="GO" id="GO:0008422">
    <property type="term" value="F:beta-glucosidase activity"/>
    <property type="evidence" value="ECO:0007669"/>
    <property type="project" value="UniProtKB-EC"/>
</dbReference>
<sequence>VAHHLLVSHGWSLERIRANSPESEAGIVLNLTPGHAASSEEKDLDAARQFDGNFNRWFLDPLFFGEYPEDVIGDRIRYGHLDSVELPFVAPGDLEAIGTPNDFLGVNYYSRVVLEGGDDGRPRALPMGREEDRTDMGWEVYPQGLFDLLVRLHREYAPPRIYITENGAAYSDAPDSGGRIHDARRIEYLRAHLGESARAIAEGVPLAGYFAWSLLDNFEWAEGYTKRFGLVWVDYETQQRTPKESAHWYRNVVANGRVEGRLE</sequence>
<protein>
    <recommendedName>
        <fullName evidence="2">beta-glucosidase</fullName>
        <ecNumber evidence="2">3.2.1.21</ecNumber>
    </recommendedName>
</protein>
<dbReference type="InterPro" id="IPR017853">
    <property type="entry name" value="GH"/>
</dbReference>
<evidence type="ECO:0000256" key="6">
    <source>
        <dbReference type="RuleBase" id="RU003690"/>
    </source>
</evidence>
<evidence type="ECO:0000313" key="8">
    <source>
        <dbReference type="Proteomes" id="UP000739538"/>
    </source>
</evidence>
<accession>A0A956NL02</accession>
<dbReference type="EC" id="3.2.1.21" evidence="2"/>
<evidence type="ECO:0000313" key="7">
    <source>
        <dbReference type="EMBL" id="MCA9759738.1"/>
    </source>
</evidence>
<reference evidence="7" key="2">
    <citation type="journal article" date="2021" name="Microbiome">
        <title>Successional dynamics and alternative stable states in a saline activated sludge microbial community over 9 years.</title>
        <authorList>
            <person name="Wang Y."/>
            <person name="Ye J."/>
            <person name="Ju F."/>
            <person name="Liu L."/>
            <person name="Boyd J.A."/>
            <person name="Deng Y."/>
            <person name="Parks D.H."/>
            <person name="Jiang X."/>
            <person name="Yin X."/>
            <person name="Woodcroft B.J."/>
            <person name="Tyson G.W."/>
            <person name="Hugenholtz P."/>
            <person name="Polz M.F."/>
            <person name="Zhang T."/>
        </authorList>
    </citation>
    <scope>NUCLEOTIDE SEQUENCE</scope>
    <source>
        <strain evidence="7">HKST-UBA02</strain>
    </source>
</reference>
<evidence type="ECO:0000256" key="3">
    <source>
        <dbReference type="ARBA" id="ARBA00022801"/>
    </source>
</evidence>
<gene>
    <name evidence="7" type="ORF">KDA27_28330</name>
</gene>
<dbReference type="GO" id="GO:0016052">
    <property type="term" value="P:carbohydrate catabolic process"/>
    <property type="evidence" value="ECO:0007669"/>
    <property type="project" value="TreeGrafter"/>
</dbReference>
<name>A0A956NL02_UNCEI</name>
<evidence type="ECO:0000256" key="4">
    <source>
        <dbReference type="ARBA" id="ARBA00023295"/>
    </source>
</evidence>
<comment type="caution">
    <text evidence="7">The sequence shown here is derived from an EMBL/GenBank/DDBJ whole genome shotgun (WGS) entry which is preliminary data.</text>
</comment>
<keyword evidence="3" id="KW-0378">Hydrolase</keyword>
<evidence type="ECO:0000256" key="5">
    <source>
        <dbReference type="PROSITE-ProRule" id="PRU10055"/>
    </source>
</evidence>
<keyword evidence="4" id="KW-0326">Glycosidase</keyword>
<dbReference type="GO" id="GO:0005829">
    <property type="term" value="C:cytosol"/>
    <property type="evidence" value="ECO:0007669"/>
    <property type="project" value="TreeGrafter"/>
</dbReference>
<dbReference type="AlphaFoldDB" id="A0A956NL02"/>
<feature type="non-terminal residue" evidence="7">
    <location>
        <position position="1"/>
    </location>
</feature>
<dbReference type="Gene3D" id="3.20.20.80">
    <property type="entry name" value="Glycosidases"/>
    <property type="match status" value="1"/>
</dbReference>
<evidence type="ECO:0000256" key="1">
    <source>
        <dbReference type="ARBA" id="ARBA00010838"/>
    </source>
</evidence>
<dbReference type="Pfam" id="PF00232">
    <property type="entry name" value="Glyco_hydro_1"/>
    <property type="match status" value="1"/>
</dbReference>
<dbReference type="Proteomes" id="UP000739538">
    <property type="component" value="Unassembled WGS sequence"/>
</dbReference>